<dbReference type="EMBL" id="LR796624">
    <property type="protein sequence ID" value="CAB4154716.1"/>
    <property type="molecule type" value="Genomic_DNA"/>
</dbReference>
<gene>
    <name evidence="1" type="ORF">UFOVP649_24</name>
</gene>
<reference evidence="1" key="1">
    <citation type="submission" date="2020-04" db="EMBL/GenBank/DDBJ databases">
        <authorList>
            <person name="Chiriac C."/>
            <person name="Salcher M."/>
            <person name="Ghai R."/>
            <person name="Kavagutti S V."/>
        </authorList>
    </citation>
    <scope>NUCLEOTIDE SEQUENCE</scope>
</reference>
<evidence type="ECO:0000313" key="1">
    <source>
        <dbReference type="EMBL" id="CAB4154716.1"/>
    </source>
</evidence>
<proteinExistence type="predicted"/>
<organism evidence="1">
    <name type="scientific">uncultured Caudovirales phage</name>
    <dbReference type="NCBI Taxonomy" id="2100421"/>
    <lineage>
        <taxon>Viruses</taxon>
        <taxon>Duplodnaviria</taxon>
        <taxon>Heunggongvirae</taxon>
        <taxon>Uroviricota</taxon>
        <taxon>Caudoviricetes</taxon>
        <taxon>Peduoviridae</taxon>
        <taxon>Maltschvirus</taxon>
        <taxon>Maltschvirus maltsch</taxon>
    </lineage>
</organism>
<protein>
    <submittedName>
        <fullName evidence="1">Uncharacterized protein</fullName>
    </submittedName>
</protein>
<name>A0A6J5N9K6_9CAUD</name>
<sequence length="229" mass="25436">MLSLPDISTFAETILSIETRFDAEWSYDPISGRYRGENGRFLSQKAIEALIDGRIGKLDRQLKDFTQRLIDGSITVDQWQGSVREALKPAHIQATMVGAGGKTALSQADYGRIGQKLRGEYAYLQKFASSLLADRLSGPLALARIALYAESVRGSFWEGAAIRQQRQGYSLMQRILDSQAQHCQDCLDYAARGIVSIGSLPMPGQRCACRARCRCSVRYLRQQAPVVQV</sequence>
<accession>A0A6J5N9K6</accession>